<evidence type="ECO:0000313" key="8">
    <source>
        <dbReference type="Proteomes" id="UP000288716"/>
    </source>
</evidence>
<accession>A0A443SMP1</accession>
<evidence type="ECO:0000259" key="6">
    <source>
        <dbReference type="SMART" id="SM00093"/>
    </source>
</evidence>
<evidence type="ECO:0000256" key="2">
    <source>
        <dbReference type="ARBA" id="ARBA00022690"/>
    </source>
</evidence>
<keyword evidence="4" id="KW-0325">Glycoprotein</keyword>
<dbReference type="AlphaFoldDB" id="A0A443SMP1"/>
<keyword evidence="2" id="KW-0646">Protease inhibitor</keyword>
<proteinExistence type="inferred from homology"/>
<name>A0A443SMP1_9ACAR</name>
<organism evidence="7 8">
    <name type="scientific">Leptotrombidium deliense</name>
    <dbReference type="NCBI Taxonomy" id="299467"/>
    <lineage>
        <taxon>Eukaryota</taxon>
        <taxon>Metazoa</taxon>
        <taxon>Ecdysozoa</taxon>
        <taxon>Arthropoda</taxon>
        <taxon>Chelicerata</taxon>
        <taxon>Arachnida</taxon>
        <taxon>Acari</taxon>
        <taxon>Acariformes</taxon>
        <taxon>Trombidiformes</taxon>
        <taxon>Prostigmata</taxon>
        <taxon>Anystina</taxon>
        <taxon>Parasitengona</taxon>
        <taxon>Trombiculoidea</taxon>
        <taxon>Trombiculidae</taxon>
        <taxon>Leptotrombidium</taxon>
    </lineage>
</organism>
<dbReference type="PANTHER" id="PTHR11461">
    <property type="entry name" value="SERINE PROTEASE INHIBITOR, SERPIN"/>
    <property type="match status" value="1"/>
</dbReference>
<evidence type="ECO:0000256" key="1">
    <source>
        <dbReference type="ARBA" id="ARBA00009500"/>
    </source>
</evidence>
<evidence type="ECO:0000313" key="7">
    <source>
        <dbReference type="EMBL" id="RWS28788.1"/>
    </source>
</evidence>
<dbReference type="Gene3D" id="2.30.39.10">
    <property type="entry name" value="Alpha-1-antitrypsin, domain 1"/>
    <property type="match status" value="1"/>
</dbReference>
<evidence type="ECO:0000256" key="4">
    <source>
        <dbReference type="ARBA" id="ARBA00023180"/>
    </source>
</evidence>
<dbReference type="SMART" id="SM00093">
    <property type="entry name" value="SERPIN"/>
    <property type="match status" value="1"/>
</dbReference>
<keyword evidence="3" id="KW-0722">Serine protease inhibitor</keyword>
<evidence type="ECO:0000256" key="5">
    <source>
        <dbReference type="RuleBase" id="RU000411"/>
    </source>
</evidence>
<dbReference type="PANTHER" id="PTHR11461:SF211">
    <property type="entry name" value="GH10112P-RELATED"/>
    <property type="match status" value="1"/>
</dbReference>
<dbReference type="GO" id="GO:0004867">
    <property type="term" value="F:serine-type endopeptidase inhibitor activity"/>
    <property type="evidence" value="ECO:0007669"/>
    <property type="project" value="UniProtKB-KW"/>
</dbReference>
<dbReference type="InterPro" id="IPR036186">
    <property type="entry name" value="Serpin_sf"/>
</dbReference>
<gene>
    <name evidence="7" type="ORF">B4U80_12770</name>
</gene>
<dbReference type="VEuPathDB" id="VectorBase:LDEU003252"/>
<dbReference type="SUPFAM" id="SSF56574">
    <property type="entry name" value="Serpins"/>
    <property type="match status" value="1"/>
</dbReference>
<evidence type="ECO:0000256" key="3">
    <source>
        <dbReference type="ARBA" id="ARBA00022900"/>
    </source>
</evidence>
<protein>
    <submittedName>
        <fullName evidence="7">Protein Z-dependent protease inhibitor-like protein</fullName>
    </submittedName>
</protein>
<dbReference type="Gene3D" id="3.30.497.10">
    <property type="entry name" value="Antithrombin, subunit I, domain 2"/>
    <property type="match status" value="1"/>
</dbReference>
<sequence length="314" mass="36599">MLFNLDTLTDGDEQKMLKAMQFFQLRAVADKNDFMKSSSTLYVNSQLNVTQQYKDLFKEFIAMDVKTFDNVSEIVEDIQQTSEFEFNFSNLSNDTKMLAVGFTSFSALWLNYFSRTPDMKPFYNLNGESVFVHYLYADDDPISIGYSEKFNCHVINLQLRWKKTIMTIFLPKEGYEFAMEDTDCICDEIREEIELNVVKMDRKTIKLWIPEFSVHTKISMKHLLSALGMDGLFDEESGRCTRILENTNNAVALDDFYQICIFNATPNQIHKIRDPSWRDGWEEMVCDRPFIYSVTNEISGKKIILCQGVVHELN</sequence>
<dbReference type="GO" id="GO:0005615">
    <property type="term" value="C:extracellular space"/>
    <property type="evidence" value="ECO:0007669"/>
    <property type="project" value="InterPro"/>
</dbReference>
<keyword evidence="8" id="KW-1185">Reference proteome</keyword>
<dbReference type="Pfam" id="PF00079">
    <property type="entry name" value="Serpin"/>
    <property type="match status" value="1"/>
</dbReference>
<feature type="domain" description="Serpin" evidence="6">
    <location>
        <begin position="3"/>
        <end position="313"/>
    </location>
</feature>
<comment type="caution">
    <text evidence="7">The sequence shown here is derived from an EMBL/GenBank/DDBJ whole genome shotgun (WGS) entry which is preliminary data.</text>
</comment>
<dbReference type="InterPro" id="IPR000215">
    <property type="entry name" value="Serpin_fam"/>
</dbReference>
<comment type="similarity">
    <text evidence="1 5">Belongs to the serpin family.</text>
</comment>
<dbReference type="EMBL" id="NCKV01001215">
    <property type="protein sequence ID" value="RWS28788.1"/>
    <property type="molecule type" value="Genomic_DNA"/>
</dbReference>
<dbReference type="InterPro" id="IPR042185">
    <property type="entry name" value="Serpin_sf_2"/>
</dbReference>
<dbReference type="Proteomes" id="UP000288716">
    <property type="component" value="Unassembled WGS sequence"/>
</dbReference>
<reference evidence="7 8" key="1">
    <citation type="journal article" date="2018" name="Gigascience">
        <title>Genomes of trombidid mites reveal novel predicted allergens and laterally-transferred genes associated with secondary metabolism.</title>
        <authorList>
            <person name="Dong X."/>
            <person name="Chaisiri K."/>
            <person name="Xia D."/>
            <person name="Armstrong S.D."/>
            <person name="Fang Y."/>
            <person name="Donnelly M.J."/>
            <person name="Kadowaki T."/>
            <person name="McGarry J.W."/>
            <person name="Darby A.C."/>
            <person name="Makepeace B.L."/>
        </authorList>
    </citation>
    <scope>NUCLEOTIDE SEQUENCE [LARGE SCALE GENOMIC DNA]</scope>
    <source>
        <strain evidence="7">UoL-UT</strain>
    </source>
</reference>
<dbReference type="InterPro" id="IPR023796">
    <property type="entry name" value="Serpin_dom"/>
</dbReference>
<dbReference type="InterPro" id="IPR042178">
    <property type="entry name" value="Serpin_sf_1"/>
</dbReference>